<organism evidence="1 2">
    <name type="scientific">Thelohanellus kitauei</name>
    <name type="common">Myxosporean</name>
    <dbReference type="NCBI Taxonomy" id="669202"/>
    <lineage>
        <taxon>Eukaryota</taxon>
        <taxon>Metazoa</taxon>
        <taxon>Cnidaria</taxon>
        <taxon>Myxozoa</taxon>
        <taxon>Myxosporea</taxon>
        <taxon>Bivalvulida</taxon>
        <taxon>Platysporina</taxon>
        <taxon>Myxobolidae</taxon>
        <taxon>Thelohanellus</taxon>
    </lineage>
</organism>
<evidence type="ECO:0000313" key="2">
    <source>
        <dbReference type="Proteomes" id="UP000031668"/>
    </source>
</evidence>
<dbReference type="AlphaFoldDB" id="A0A0C2MLF2"/>
<evidence type="ECO:0000313" key="1">
    <source>
        <dbReference type="EMBL" id="KII68036.1"/>
    </source>
</evidence>
<accession>A0A0C2MLF2</accession>
<comment type="caution">
    <text evidence="1">The sequence shown here is derived from an EMBL/GenBank/DDBJ whole genome shotgun (WGS) entry which is preliminary data.</text>
</comment>
<sequence length="117" mass="13677">MACSEMGDNISNYDQRGAQIYRKNFSDLTNHDRDEETYENSRIQSRFFRNSINSGDDASNDEAESVETLRAAEDAIPVIMYTDLRRHMMLMEGWSKKLVKINQRSNEHIDFDIDEDC</sequence>
<reference evidence="1 2" key="1">
    <citation type="journal article" date="2014" name="Genome Biol. Evol.">
        <title>The genome of the myxosporean Thelohanellus kitauei shows adaptations to nutrient acquisition within its fish host.</title>
        <authorList>
            <person name="Yang Y."/>
            <person name="Xiong J."/>
            <person name="Zhou Z."/>
            <person name="Huo F."/>
            <person name="Miao W."/>
            <person name="Ran C."/>
            <person name="Liu Y."/>
            <person name="Zhang J."/>
            <person name="Feng J."/>
            <person name="Wang M."/>
            <person name="Wang M."/>
            <person name="Wang L."/>
            <person name="Yao B."/>
        </authorList>
    </citation>
    <scope>NUCLEOTIDE SEQUENCE [LARGE SCALE GENOMIC DNA]</scope>
    <source>
        <strain evidence="1">Wuqing</strain>
    </source>
</reference>
<gene>
    <name evidence="1" type="ORF">RF11_02039</name>
</gene>
<dbReference type="Proteomes" id="UP000031668">
    <property type="component" value="Unassembled WGS sequence"/>
</dbReference>
<dbReference type="EMBL" id="JWZT01002990">
    <property type="protein sequence ID" value="KII68036.1"/>
    <property type="molecule type" value="Genomic_DNA"/>
</dbReference>
<keyword evidence="2" id="KW-1185">Reference proteome</keyword>
<proteinExistence type="predicted"/>
<name>A0A0C2MLF2_THEKT</name>
<protein>
    <submittedName>
        <fullName evidence="1">Uncharacterized protein</fullName>
    </submittedName>
</protein>